<keyword evidence="5 7" id="KW-0808">Transferase</keyword>
<dbReference type="Gene3D" id="3.40.1010.10">
    <property type="entry name" value="Cobalt-precorrin-4 Transmethylase, Domain 1"/>
    <property type="match status" value="1"/>
</dbReference>
<sequence length="247" mass="26718">MKAKVYFVGAGPGDPELISLKGKRLLEAAGVVIYAGSLVNPRLLEGLKAKLYDSAQMSLEEIIEVISRAIAQGKTVVRLHSGDPAFYGAIHEQIVELKARGIPYEVIPGISSASAGAASLGLEFTVPEVAQTVVFTRLGGKTPGPSPEDLAYFARKDVTLVIFLSIARAKEIEKALLEKLSPSTPVAIVYKASWPEEQVIKGKLKDLSRLVEEAGFKRTALIYVGEAIEALETHAEKRSKLYHPDHE</sequence>
<dbReference type="OrthoDB" id="9815856at2"/>
<dbReference type="InterPro" id="IPR006362">
    <property type="entry name" value="Cbl_synth_CobM/CibF"/>
</dbReference>
<evidence type="ECO:0000256" key="2">
    <source>
        <dbReference type="ARBA" id="ARBA00005879"/>
    </source>
</evidence>
<dbReference type="PROSITE" id="PS00840">
    <property type="entry name" value="SUMT_2"/>
    <property type="match status" value="1"/>
</dbReference>
<comment type="pathway">
    <text evidence="1">Cofactor biosynthesis; adenosylcobalamin biosynthesis.</text>
</comment>
<evidence type="ECO:0000313" key="9">
    <source>
        <dbReference type="EMBL" id="OAG28201.1"/>
    </source>
</evidence>
<dbReference type="EMBL" id="LSFI01000009">
    <property type="protein sequence ID" value="OAG28201.1"/>
    <property type="molecule type" value="Genomic_DNA"/>
</dbReference>
<gene>
    <name evidence="9" type="primary">cbiF</name>
    <name evidence="9" type="ORF">TH606_02830</name>
</gene>
<dbReference type="GO" id="GO:0046026">
    <property type="term" value="F:precorrin-4 C11-methyltransferase activity"/>
    <property type="evidence" value="ECO:0007669"/>
    <property type="project" value="InterPro"/>
</dbReference>
<dbReference type="GO" id="GO:0009236">
    <property type="term" value="P:cobalamin biosynthetic process"/>
    <property type="evidence" value="ECO:0007669"/>
    <property type="project" value="UniProtKB-UniPathway"/>
</dbReference>
<dbReference type="InterPro" id="IPR003043">
    <property type="entry name" value="Uropor_MeTrfase_CS"/>
</dbReference>
<keyword evidence="10" id="KW-1185">Reference proteome</keyword>
<dbReference type="GO" id="GO:0032259">
    <property type="term" value="P:methylation"/>
    <property type="evidence" value="ECO:0007669"/>
    <property type="project" value="UniProtKB-KW"/>
</dbReference>
<dbReference type="InterPro" id="IPR050161">
    <property type="entry name" value="Siro_Cobalamin_biosynth"/>
</dbReference>
<feature type="domain" description="Tetrapyrrole methylase" evidence="8">
    <location>
        <begin position="4"/>
        <end position="207"/>
    </location>
</feature>
<dbReference type="AlphaFoldDB" id="A0A177E9L9"/>
<organism evidence="9 10">
    <name type="scientific">Thermodesulfatator autotrophicus</name>
    <dbReference type="NCBI Taxonomy" id="1795632"/>
    <lineage>
        <taxon>Bacteria</taxon>
        <taxon>Pseudomonadati</taxon>
        <taxon>Thermodesulfobacteriota</taxon>
        <taxon>Thermodesulfobacteria</taxon>
        <taxon>Thermodesulfobacteriales</taxon>
        <taxon>Thermodesulfatatoraceae</taxon>
        <taxon>Thermodesulfatator</taxon>
    </lineage>
</organism>
<dbReference type="PANTHER" id="PTHR45790">
    <property type="entry name" value="SIROHEME SYNTHASE-RELATED"/>
    <property type="match status" value="1"/>
</dbReference>
<dbReference type="CDD" id="cd11641">
    <property type="entry name" value="Precorrin-4_C11-MT"/>
    <property type="match status" value="1"/>
</dbReference>
<keyword evidence="4 7" id="KW-0489">Methyltransferase</keyword>
<protein>
    <submittedName>
        <fullName evidence="9">Cobalt-precorrin-4 C(11)-methyltransferase</fullName>
    </submittedName>
</protein>
<evidence type="ECO:0000256" key="5">
    <source>
        <dbReference type="ARBA" id="ARBA00022679"/>
    </source>
</evidence>
<evidence type="ECO:0000256" key="4">
    <source>
        <dbReference type="ARBA" id="ARBA00022603"/>
    </source>
</evidence>
<dbReference type="InterPro" id="IPR014776">
    <property type="entry name" value="4pyrrole_Mease_sub2"/>
</dbReference>
<dbReference type="InterPro" id="IPR014777">
    <property type="entry name" value="4pyrrole_Mease_sub1"/>
</dbReference>
<dbReference type="UniPathway" id="UPA00148"/>
<dbReference type="InterPro" id="IPR000878">
    <property type="entry name" value="4pyrrol_Mease"/>
</dbReference>
<dbReference type="RefSeq" id="WP_068541184.1">
    <property type="nucleotide sequence ID" value="NZ_LSFI01000009.1"/>
</dbReference>
<dbReference type="STRING" id="1795632.TH606_02830"/>
<dbReference type="PANTHER" id="PTHR45790:SF4">
    <property type="entry name" value="COBALT-PRECORRIN-4 C(11)-METHYLTRANSFERASE"/>
    <property type="match status" value="1"/>
</dbReference>
<evidence type="ECO:0000256" key="6">
    <source>
        <dbReference type="ARBA" id="ARBA00022691"/>
    </source>
</evidence>
<keyword evidence="3" id="KW-0169">Cobalamin biosynthesis</keyword>
<name>A0A177E9L9_9BACT</name>
<dbReference type="InterPro" id="IPR035996">
    <property type="entry name" value="4pyrrol_Methylase_sf"/>
</dbReference>
<evidence type="ECO:0000256" key="3">
    <source>
        <dbReference type="ARBA" id="ARBA00022573"/>
    </source>
</evidence>
<evidence type="ECO:0000313" key="10">
    <source>
        <dbReference type="Proteomes" id="UP000076964"/>
    </source>
</evidence>
<proteinExistence type="inferred from homology"/>
<dbReference type="Pfam" id="PF00590">
    <property type="entry name" value="TP_methylase"/>
    <property type="match status" value="1"/>
</dbReference>
<dbReference type="Gene3D" id="3.30.950.10">
    <property type="entry name" value="Methyltransferase, Cobalt-precorrin-4 Transmethylase, Domain 2"/>
    <property type="match status" value="1"/>
</dbReference>
<comment type="similarity">
    <text evidence="2 7">Belongs to the precorrin methyltransferase family.</text>
</comment>
<comment type="caution">
    <text evidence="9">The sequence shown here is derived from an EMBL/GenBank/DDBJ whole genome shotgun (WGS) entry which is preliminary data.</text>
</comment>
<evidence type="ECO:0000259" key="8">
    <source>
        <dbReference type="Pfam" id="PF00590"/>
    </source>
</evidence>
<keyword evidence="6" id="KW-0949">S-adenosyl-L-methionine</keyword>
<dbReference type="Proteomes" id="UP000076964">
    <property type="component" value="Unassembled WGS sequence"/>
</dbReference>
<evidence type="ECO:0000256" key="1">
    <source>
        <dbReference type="ARBA" id="ARBA00004953"/>
    </source>
</evidence>
<evidence type="ECO:0000256" key="7">
    <source>
        <dbReference type="RuleBase" id="RU003960"/>
    </source>
</evidence>
<dbReference type="SUPFAM" id="SSF53790">
    <property type="entry name" value="Tetrapyrrole methylase"/>
    <property type="match status" value="1"/>
</dbReference>
<reference evidence="9 10" key="1">
    <citation type="submission" date="2016-02" db="EMBL/GenBank/DDBJ databases">
        <title>Draft genome sequence of Thermodesulfatator sp. S606.</title>
        <authorList>
            <person name="Lai Q."/>
            <person name="Cao J."/>
            <person name="Dupont S."/>
            <person name="Shao Z."/>
            <person name="Jebbar M."/>
            <person name="Alain K."/>
        </authorList>
    </citation>
    <scope>NUCLEOTIDE SEQUENCE [LARGE SCALE GENOMIC DNA]</scope>
    <source>
        <strain evidence="9 10">S606</strain>
    </source>
</reference>
<dbReference type="NCBIfam" id="TIGR01465">
    <property type="entry name" value="cobM_cbiF"/>
    <property type="match status" value="1"/>
</dbReference>
<accession>A0A177E9L9</accession>